<proteinExistence type="predicted"/>
<evidence type="ECO:0000256" key="10">
    <source>
        <dbReference type="SAM" id="MobiDB-lite"/>
    </source>
</evidence>
<evidence type="ECO:0000256" key="6">
    <source>
        <dbReference type="ARBA" id="ARBA00022786"/>
    </source>
</evidence>
<dbReference type="GO" id="GO:0005680">
    <property type="term" value="C:anaphase-promoting complex"/>
    <property type="evidence" value="ECO:0007669"/>
    <property type="project" value="InterPro"/>
</dbReference>
<feature type="region of interest" description="Disordered" evidence="10">
    <location>
        <begin position="174"/>
        <end position="205"/>
    </location>
</feature>
<reference evidence="12" key="1">
    <citation type="submission" date="2013-12" db="EMBL/GenBank/DDBJ databases">
        <authorList>
            <person name="Omoto C.K."/>
            <person name="Sibley D."/>
            <person name="Venepally P."/>
            <person name="Hadjithomas M."/>
            <person name="Karamycheva S."/>
            <person name="Brunk B."/>
            <person name="Roos D."/>
            <person name="Caler E."/>
            <person name="Lorenzi H."/>
        </authorList>
    </citation>
    <scope>NUCLEOTIDE SEQUENCE</scope>
</reference>
<dbReference type="InterPro" id="IPR001841">
    <property type="entry name" value="Znf_RING"/>
</dbReference>
<keyword evidence="7" id="KW-0862">Zinc</keyword>
<protein>
    <recommendedName>
        <fullName evidence="1">Anaphase-promoting complex subunit 11</fullName>
    </recommendedName>
</protein>
<dbReference type="InterPro" id="IPR013083">
    <property type="entry name" value="Znf_RING/FYVE/PHD"/>
</dbReference>
<sequence length="205" mass="22688">MLESRILHVSVEAISAIAFWRWETADPTCHICTELQEYPCPTCHTPGEDCPPAVGELCGHAFHLHCFQQWTAKGKNGNERKCPLCRQDFQPAPPAIDHVSLSTPDSQSLDNGYSVILGTRRLTRSPPADSATASSPSSLPRVLRTTLHDELHDPEARVTTLSWDRAPEFFQPVPEETLNALRLAPEPFSPPRDPDPDRAGPEPDP</sequence>
<evidence type="ECO:0000259" key="11">
    <source>
        <dbReference type="PROSITE" id="PS50089"/>
    </source>
</evidence>
<evidence type="ECO:0000256" key="9">
    <source>
        <dbReference type="PROSITE-ProRule" id="PRU00175"/>
    </source>
</evidence>
<keyword evidence="5" id="KW-0498">Mitosis</keyword>
<dbReference type="GO" id="GO:0008270">
    <property type="term" value="F:zinc ion binding"/>
    <property type="evidence" value="ECO:0007669"/>
    <property type="project" value="UniProtKB-KW"/>
</dbReference>
<keyword evidence="8" id="KW-0131">Cell cycle</keyword>
<dbReference type="GO" id="GO:0061630">
    <property type="term" value="F:ubiquitin protein ligase activity"/>
    <property type="evidence" value="ECO:0007669"/>
    <property type="project" value="InterPro"/>
</dbReference>
<keyword evidence="4 9" id="KW-0863">Zinc-finger</keyword>
<evidence type="ECO:0000256" key="1">
    <source>
        <dbReference type="ARBA" id="ARBA00013928"/>
    </source>
</evidence>
<dbReference type="GeneID" id="22911773"/>
<dbReference type="Gene3D" id="3.30.40.10">
    <property type="entry name" value="Zinc/RING finger domain, C3HC4 (zinc finger)"/>
    <property type="match status" value="1"/>
</dbReference>
<dbReference type="Pfam" id="PF12861">
    <property type="entry name" value="zf-ANAPC11"/>
    <property type="match status" value="1"/>
</dbReference>
<evidence type="ECO:0000313" key="13">
    <source>
        <dbReference type="Proteomes" id="UP000019763"/>
    </source>
</evidence>
<dbReference type="EMBL" id="AFNH02000379">
    <property type="protein sequence ID" value="EZG73413.1"/>
    <property type="molecule type" value="Genomic_DNA"/>
</dbReference>
<dbReference type="GO" id="GO:0051301">
    <property type="term" value="P:cell division"/>
    <property type="evidence" value="ECO:0007669"/>
    <property type="project" value="UniProtKB-KW"/>
</dbReference>
<evidence type="ECO:0000256" key="7">
    <source>
        <dbReference type="ARBA" id="ARBA00022833"/>
    </source>
</evidence>
<dbReference type="InterPro" id="IPR051031">
    <property type="entry name" value="RING-box_E3_Ubiquitin_Ligase"/>
</dbReference>
<name>A0A023B9M4_GRENI</name>
<dbReference type="SUPFAM" id="SSF57850">
    <property type="entry name" value="RING/U-box"/>
    <property type="match status" value="1"/>
</dbReference>
<keyword evidence="2" id="KW-0132">Cell division</keyword>
<dbReference type="PROSITE" id="PS50089">
    <property type="entry name" value="ZF_RING_2"/>
    <property type="match status" value="1"/>
</dbReference>
<keyword evidence="13" id="KW-1185">Reference proteome</keyword>
<evidence type="ECO:0000256" key="4">
    <source>
        <dbReference type="ARBA" id="ARBA00022771"/>
    </source>
</evidence>
<dbReference type="PANTHER" id="PTHR11210">
    <property type="entry name" value="RING BOX"/>
    <property type="match status" value="1"/>
</dbReference>
<feature type="compositionally biased region" description="Low complexity" evidence="10">
    <location>
        <begin position="125"/>
        <end position="138"/>
    </location>
</feature>
<organism evidence="12 13">
    <name type="scientific">Gregarina niphandrodes</name>
    <name type="common">Septate eugregarine</name>
    <dbReference type="NCBI Taxonomy" id="110365"/>
    <lineage>
        <taxon>Eukaryota</taxon>
        <taxon>Sar</taxon>
        <taxon>Alveolata</taxon>
        <taxon>Apicomplexa</taxon>
        <taxon>Conoidasida</taxon>
        <taxon>Gregarinasina</taxon>
        <taxon>Eugregarinorida</taxon>
        <taxon>Gregarinidae</taxon>
        <taxon>Gregarina</taxon>
    </lineage>
</organism>
<evidence type="ECO:0000256" key="5">
    <source>
        <dbReference type="ARBA" id="ARBA00022776"/>
    </source>
</evidence>
<feature type="region of interest" description="Disordered" evidence="10">
    <location>
        <begin position="120"/>
        <end position="141"/>
    </location>
</feature>
<evidence type="ECO:0000256" key="8">
    <source>
        <dbReference type="ARBA" id="ARBA00023306"/>
    </source>
</evidence>
<keyword evidence="6" id="KW-0833">Ubl conjugation pathway</keyword>
<evidence type="ECO:0000256" key="2">
    <source>
        <dbReference type="ARBA" id="ARBA00022618"/>
    </source>
</evidence>
<dbReference type="Proteomes" id="UP000019763">
    <property type="component" value="Unassembled WGS sequence"/>
</dbReference>
<keyword evidence="3" id="KW-0479">Metal-binding</keyword>
<accession>A0A023B9M4</accession>
<dbReference type="VEuPathDB" id="CryptoDB:GNI_048880"/>
<feature type="compositionally biased region" description="Basic and acidic residues" evidence="10">
    <location>
        <begin position="192"/>
        <end position="205"/>
    </location>
</feature>
<evidence type="ECO:0000256" key="3">
    <source>
        <dbReference type="ARBA" id="ARBA00022723"/>
    </source>
</evidence>
<feature type="domain" description="RING-type" evidence="11">
    <location>
        <begin position="40"/>
        <end position="86"/>
    </location>
</feature>
<dbReference type="eggNOG" id="KOG1493">
    <property type="taxonomic scope" value="Eukaryota"/>
</dbReference>
<dbReference type="OrthoDB" id="1681166at2759"/>
<dbReference type="AlphaFoldDB" id="A0A023B9M4"/>
<comment type="caution">
    <text evidence="12">The sequence shown here is derived from an EMBL/GenBank/DDBJ whole genome shotgun (WGS) entry which is preliminary data.</text>
</comment>
<gene>
    <name evidence="12" type="ORF">GNI_048880</name>
</gene>
<dbReference type="GO" id="GO:0031145">
    <property type="term" value="P:anaphase-promoting complex-dependent catabolic process"/>
    <property type="evidence" value="ECO:0007669"/>
    <property type="project" value="InterPro"/>
</dbReference>
<dbReference type="GO" id="GO:0097602">
    <property type="term" value="F:cullin family protein binding"/>
    <property type="evidence" value="ECO:0007669"/>
    <property type="project" value="InterPro"/>
</dbReference>
<evidence type="ECO:0000313" key="12">
    <source>
        <dbReference type="EMBL" id="EZG73413.1"/>
    </source>
</evidence>
<dbReference type="InterPro" id="IPR024991">
    <property type="entry name" value="RING-H2_APC11"/>
</dbReference>
<dbReference type="RefSeq" id="XP_011129651.1">
    <property type="nucleotide sequence ID" value="XM_011131349.1"/>
</dbReference>